<feature type="transmembrane region" description="Helical" evidence="7">
    <location>
        <begin position="401"/>
        <end position="423"/>
    </location>
</feature>
<keyword evidence="9" id="KW-0560">Oxidoreductase</keyword>
<dbReference type="GO" id="GO:0042773">
    <property type="term" value="P:ATP synthesis coupled electron transport"/>
    <property type="evidence" value="ECO:0007669"/>
    <property type="project" value="InterPro"/>
</dbReference>
<sequence length="490" mass="54113">MMANTLNLMIWTPFIVGILVLLCTDKNGKILALLSSLIVSVFGLVLFYKFDPLGEYFYTLSLVPKYGINYAVGVDGLNLLLILIISFALPPLFLRIKNPKKGYWANLLFIQSGFFLVVSARDLALFYAGWEVMLLPIFTLIGIFGKDEKRVRAAFEMMYYAIFGSMVMLGAIIYLGATYYLQNGAFSFLLSDLIKLNLSGAEQSVLFFCFMLAFAIKIPLFPFHLWMAKAYTTAPTSGTFMLSVVASKVAILAILTFVLPLFPNAFIQNASLFVWLGIFSMLYFGVEAFRQRDFKTLLAYASGSHLGLILAVIFSLNLQGWVGLMYQIVAHAMSSGMMFLLVGIIAKQLGTRDCLKLGGLAIKAPVFALFFAIAMVSSVGLPSTIGFVSEFLMLLGLFKANLIYGAVATLSIIIGAAYMFVIYRKAILQSTNKLTASFKDLSVKESVAFLIPIVLIFVLGLAPNLFLNKIKPGLQNHYETYIKPNLGGEK</sequence>
<dbReference type="Proteomes" id="UP000028486">
    <property type="component" value="Chromosome"/>
</dbReference>
<dbReference type="EMBL" id="CP009043">
    <property type="protein sequence ID" value="AII14054.1"/>
    <property type="molecule type" value="Genomic_DNA"/>
</dbReference>
<dbReference type="eggNOG" id="COG1008">
    <property type="taxonomic scope" value="Bacteria"/>
</dbReference>
<dbReference type="GO" id="GO:0016020">
    <property type="term" value="C:membrane"/>
    <property type="evidence" value="ECO:0007669"/>
    <property type="project" value="UniProtKB-SubCell"/>
</dbReference>
<evidence type="ECO:0000256" key="6">
    <source>
        <dbReference type="RuleBase" id="RU000320"/>
    </source>
</evidence>
<dbReference type="STRING" id="1244531.CIG2463D_0185"/>
<gene>
    <name evidence="9" type="primary">nuoM</name>
    <name evidence="9" type="ORF">CIG1485E_0182</name>
</gene>
<feature type="transmembrane region" description="Helical" evidence="7">
    <location>
        <begin position="30"/>
        <end position="48"/>
    </location>
</feature>
<keyword evidence="10" id="KW-1185">Reference proteome</keyword>
<evidence type="ECO:0000256" key="5">
    <source>
        <dbReference type="ARBA" id="ARBA00023136"/>
    </source>
</evidence>
<keyword evidence="5 7" id="KW-0472">Membrane</keyword>
<feature type="transmembrane region" description="Helical" evidence="7">
    <location>
        <begin position="157"/>
        <end position="181"/>
    </location>
</feature>
<dbReference type="AlphaFoldDB" id="A0A076FDZ9"/>
<feature type="transmembrane region" description="Helical" evidence="7">
    <location>
        <begin position="265"/>
        <end position="285"/>
    </location>
</feature>
<dbReference type="NCBIfam" id="TIGR01972">
    <property type="entry name" value="NDH_I_M"/>
    <property type="match status" value="1"/>
</dbReference>
<feature type="transmembrane region" description="Helical" evidence="7">
    <location>
        <begin position="126"/>
        <end position="145"/>
    </location>
</feature>
<dbReference type="GO" id="GO:0003954">
    <property type="term" value="F:NADH dehydrogenase activity"/>
    <property type="evidence" value="ECO:0007669"/>
    <property type="project" value="TreeGrafter"/>
</dbReference>
<feature type="transmembrane region" description="Helical" evidence="7">
    <location>
        <begin position="324"/>
        <end position="346"/>
    </location>
</feature>
<feature type="domain" description="NADH:quinone oxidoreductase/Mrp antiporter transmembrane" evidence="8">
    <location>
        <begin position="120"/>
        <end position="413"/>
    </location>
</feature>
<keyword evidence="3 6" id="KW-0812">Transmembrane</keyword>
<proteinExistence type="inferred from homology"/>
<dbReference type="GO" id="GO:0012505">
    <property type="term" value="C:endomembrane system"/>
    <property type="evidence" value="ECO:0007669"/>
    <property type="project" value="UniProtKB-SubCell"/>
</dbReference>
<name>A0A076FDZ9_9BACT</name>
<evidence type="ECO:0000259" key="8">
    <source>
        <dbReference type="Pfam" id="PF00361"/>
    </source>
</evidence>
<comment type="subcellular location">
    <subcellularLocation>
        <location evidence="1">Endomembrane system</location>
        <topology evidence="1">Multi-pass membrane protein</topology>
    </subcellularLocation>
    <subcellularLocation>
        <location evidence="6">Membrane</location>
        <topology evidence="6">Multi-pass membrane protein</topology>
    </subcellularLocation>
</comment>
<dbReference type="PANTHER" id="PTHR43507:SF1">
    <property type="entry name" value="NADH-UBIQUINONE OXIDOREDUCTASE CHAIN 4"/>
    <property type="match status" value="1"/>
</dbReference>
<reference evidence="10" key="1">
    <citation type="journal article" date="2014" name="Genome Announc.">
        <title>Complete Genome Sequence of Campylobacter iguaniorum Strain 1485ET, Isolated from a Bearded Dragon (Pogona vitticeps).</title>
        <authorList>
            <person name="Gilbert M.J."/>
            <person name="Miller W.G."/>
            <person name="Yee E."/>
            <person name="Kik M."/>
            <person name="Wagenaar J.A."/>
            <person name="Duim B."/>
        </authorList>
    </citation>
    <scope>NUCLEOTIDE SEQUENCE [LARGE SCALE GENOMIC DNA]</scope>
    <source>
        <strain evidence="10">1485E</strain>
    </source>
</reference>
<comment type="similarity">
    <text evidence="2">Belongs to the complex I subunit 4 family.</text>
</comment>
<evidence type="ECO:0000256" key="2">
    <source>
        <dbReference type="ARBA" id="ARBA00009025"/>
    </source>
</evidence>
<dbReference type="PRINTS" id="PR01437">
    <property type="entry name" value="NUOXDRDTASE4"/>
</dbReference>
<feature type="transmembrane region" description="Helical" evidence="7">
    <location>
        <begin position="239"/>
        <end position="259"/>
    </location>
</feature>
<dbReference type="PANTHER" id="PTHR43507">
    <property type="entry name" value="NADH-UBIQUINONE OXIDOREDUCTASE CHAIN 4"/>
    <property type="match status" value="1"/>
</dbReference>
<evidence type="ECO:0000256" key="7">
    <source>
        <dbReference type="SAM" id="Phobius"/>
    </source>
</evidence>
<evidence type="ECO:0000256" key="3">
    <source>
        <dbReference type="ARBA" id="ARBA00022692"/>
    </source>
</evidence>
<dbReference type="InterPro" id="IPR001750">
    <property type="entry name" value="ND/Mrp_TM"/>
</dbReference>
<dbReference type="Pfam" id="PF00361">
    <property type="entry name" value="Proton_antipo_M"/>
    <property type="match status" value="1"/>
</dbReference>
<protein>
    <submittedName>
        <fullName evidence="9">NADH:quinone oxidoreductase I, membrane subunit M</fullName>
        <ecNumber evidence="9">1.6.5.3</ecNumber>
    </submittedName>
</protein>
<dbReference type="GO" id="GO:0015990">
    <property type="term" value="P:electron transport coupled proton transport"/>
    <property type="evidence" value="ECO:0007669"/>
    <property type="project" value="TreeGrafter"/>
</dbReference>
<keyword evidence="4 7" id="KW-1133">Transmembrane helix</keyword>
<evidence type="ECO:0000256" key="1">
    <source>
        <dbReference type="ARBA" id="ARBA00004127"/>
    </source>
</evidence>
<feature type="transmembrane region" description="Helical" evidence="7">
    <location>
        <begin position="6"/>
        <end position="23"/>
    </location>
</feature>
<evidence type="ECO:0000313" key="10">
    <source>
        <dbReference type="Proteomes" id="UP000028486"/>
    </source>
</evidence>
<organism evidence="9 10">
    <name type="scientific">Campylobacter iguaniorum</name>
    <dbReference type="NCBI Taxonomy" id="1244531"/>
    <lineage>
        <taxon>Bacteria</taxon>
        <taxon>Pseudomonadati</taxon>
        <taxon>Campylobacterota</taxon>
        <taxon>Epsilonproteobacteria</taxon>
        <taxon>Campylobacterales</taxon>
        <taxon>Campylobacteraceae</taxon>
        <taxon>Campylobacter</taxon>
    </lineage>
</organism>
<feature type="transmembrane region" description="Helical" evidence="7">
    <location>
        <begin position="102"/>
        <end position="120"/>
    </location>
</feature>
<accession>A0A076FDZ9</accession>
<evidence type="ECO:0000256" key="4">
    <source>
        <dbReference type="ARBA" id="ARBA00022989"/>
    </source>
</evidence>
<feature type="transmembrane region" description="Helical" evidence="7">
    <location>
        <begin position="447"/>
        <end position="467"/>
    </location>
</feature>
<dbReference type="RefSeq" id="WP_038452688.1">
    <property type="nucleotide sequence ID" value="NZ_CP009043.1"/>
</dbReference>
<dbReference type="KEGG" id="caj:CIG1485E_0182"/>
<dbReference type="InterPro" id="IPR010227">
    <property type="entry name" value="NADH_Q_OxRdtase_chainM/4"/>
</dbReference>
<feature type="transmembrane region" description="Helical" evidence="7">
    <location>
        <begin position="297"/>
        <end position="318"/>
    </location>
</feature>
<dbReference type="GO" id="GO:0008137">
    <property type="term" value="F:NADH dehydrogenase (ubiquinone) activity"/>
    <property type="evidence" value="ECO:0007669"/>
    <property type="project" value="InterPro"/>
</dbReference>
<feature type="transmembrane region" description="Helical" evidence="7">
    <location>
        <begin position="205"/>
        <end position="227"/>
    </location>
</feature>
<dbReference type="EC" id="1.6.5.3" evidence="9"/>
<evidence type="ECO:0000313" key="9">
    <source>
        <dbReference type="EMBL" id="AII14054.1"/>
    </source>
</evidence>
<feature type="transmembrane region" description="Helical" evidence="7">
    <location>
        <begin position="68"/>
        <end position="90"/>
    </location>
</feature>
<dbReference type="InterPro" id="IPR003918">
    <property type="entry name" value="NADH_UbQ_OxRdtase"/>
</dbReference>
<dbReference type="OrthoDB" id="9805769at2"/>
<feature type="transmembrane region" description="Helical" evidence="7">
    <location>
        <begin position="366"/>
        <end position="389"/>
    </location>
</feature>
<dbReference type="HOGENOM" id="CLU_007100_4_4_7"/>
<dbReference type="GO" id="GO:0048039">
    <property type="term" value="F:ubiquinone binding"/>
    <property type="evidence" value="ECO:0007669"/>
    <property type="project" value="TreeGrafter"/>
</dbReference>